<protein>
    <submittedName>
        <fullName evidence="2">Uncharacterized protein</fullName>
    </submittedName>
</protein>
<evidence type="ECO:0000313" key="2">
    <source>
        <dbReference type="EMBL" id="RIB00060.1"/>
    </source>
</evidence>
<sequence length="293" mass="33914">SYIRQKNANGHSKDELKLPQKRGPKNKRKSRLVPGESIQLRDITLYEPYHKVQIVKIIGDFEVIVDFILENCDKDQRIVQLANIIGYDDEQLKKNKGDECDCHFNKKHVCILPGSNYFETCLKQWKEPYIVSCGSEFKTKNGEKPKNIPMNAFRFDKYTSVETGKTKYLYICSGRATSTRQIDQQLPLILAINVTGISINEEGICFENKDLLEEISFPPDDEQKKQRYHLTGVSFCNSNHHVADIHFENIKNSGWYQYDGIGKTYRARAMHIGNARPPHRDGYVMNFVIYVKI</sequence>
<gene>
    <name evidence="2" type="ORF">C2G38_2235799</name>
</gene>
<reference evidence="2 3" key="1">
    <citation type="submission" date="2018-06" db="EMBL/GenBank/DDBJ databases">
        <title>Comparative genomics reveals the genomic features of Rhizophagus irregularis, R. cerebriforme, R. diaphanum and Gigaspora rosea, and their symbiotic lifestyle signature.</title>
        <authorList>
            <person name="Morin E."/>
            <person name="San Clemente H."/>
            <person name="Chen E.C.H."/>
            <person name="De La Providencia I."/>
            <person name="Hainaut M."/>
            <person name="Kuo A."/>
            <person name="Kohler A."/>
            <person name="Murat C."/>
            <person name="Tang N."/>
            <person name="Roy S."/>
            <person name="Loubradou J."/>
            <person name="Henrissat B."/>
            <person name="Grigoriev I.V."/>
            <person name="Corradi N."/>
            <person name="Roux C."/>
            <person name="Martin F.M."/>
        </authorList>
    </citation>
    <scope>NUCLEOTIDE SEQUENCE [LARGE SCALE GENOMIC DNA]</scope>
    <source>
        <strain evidence="2 3">DAOM 194757</strain>
    </source>
</reference>
<feature type="compositionally biased region" description="Basic residues" evidence="1">
    <location>
        <begin position="19"/>
        <end position="31"/>
    </location>
</feature>
<evidence type="ECO:0000256" key="1">
    <source>
        <dbReference type="SAM" id="MobiDB-lite"/>
    </source>
</evidence>
<dbReference type="AlphaFoldDB" id="A0A397TRK1"/>
<keyword evidence="3" id="KW-1185">Reference proteome</keyword>
<dbReference type="OrthoDB" id="2442735at2759"/>
<dbReference type="EMBL" id="QKWP01005449">
    <property type="protein sequence ID" value="RIB00060.1"/>
    <property type="molecule type" value="Genomic_DNA"/>
</dbReference>
<dbReference type="Proteomes" id="UP000266673">
    <property type="component" value="Unassembled WGS sequence"/>
</dbReference>
<proteinExistence type="predicted"/>
<accession>A0A397TRK1</accession>
<organism evidence="2 3">
    <name type="scientific">Gigaspora rosea</name>
    <dbReference type="NCBI Taxonomy" id="44941"/>
    <lineage>
        <taxon>Eukaryota</taxon>
        <taxon>Fungi</taxon>
        <taxon>Fungi incertae sedis</taxon>
        <taxon>Mucoromycota</taxon>
        <taxon>Glomeromycotina</taxon>
        <taxon>Glomeromycetes</taxon>
        <taxon>Diversisporales</taxon>
        <taxon>Gigasporaceae</taxon>
        <taxon>Gigaspora</taxon>
    </lineage>
</organism>
<feature type="compositionally biased region" description="Polar residues" evidence="1">
    <location>
        <begin position="1"/>
        <end position="10"/>
    </location>
</feature>
<name>A0A397TRK1_9GLOM</name>
<comment type="caution">
    <text evidence="2">The sequence shown here is derived from an EMBL/GenBank/DDBJ whole genome shotgun (WGS) entry which is preliminary data.</text>
</comment>
<evidence type="ECO:0000313" key="3">
    <source>
        <dbReference type="Proteomes" id="UP000266673"/>
    </source>
</evidence>
<feature type="region of interest" description="Disordered" evidence="1">
    <location>
        <begin position="1"/>
        <end position="31"/>
    </location>
</feature>
<feature type="non-terminal residue" evidence="2">
    <location>
        <position position="1"/>
    </location>
</feature>